<evidence type="ECO:0000256" key="1">
    <source>
        <dbReference type="SAM" id="SignalP"/>
    </source>
</evidence>
<organism evidence="3 4">
    <name type="scientific">Bifidobacterium jacchi</name>
    <dbReference type="NCBI Taxonomy" id="2490545"/>
    <lineage>
        <taxon>Bacteria</taxon>
        <taxon>Bacillati</taxon>
        <taxon>Actinomycetota</taxon>
        <taxon>Actinomycetes</taxon>
        <taxon>Bifidobacteriales</taxon>
        <taxon>Bifidobacteriaceae</taxon>
        <taxon>Bifidobacterium</taxon>
    </lineage>
</organism>
<dbReference type="InterPro" id="IPR043708">
    <property type="entry name" value="DUF5648"/>
</dbReference>
<dbReference type="AlphaFoldDB" id="A0A5N5RC56"/>
<dbReference type="EMBL" id="RQSP01000089">
    <property type="protein sequence ID" value="KAB5603114.1"/>
    <property type="molecule type" value="Genomic_DNA"/>
</dbReference>
<evidence type="ECO:0000313" key="3">
    <source>
        <dbReference type="EMBL" id="KAB5603114.1"/>
    </source>
</evidence>
<keyword evidence="1" id="KW-0732">Signal</keyword>
<reference evidence="3 4" key="1">
    <citation type="journal article" date="2019" name="Int. J. Syst. Evol. Microbiol.">
        <title>Bifidobacterium jacchi sp. nov., isolated from the faeces of a baby common marmoset (Callithrix jacchus).</title>
        <authorList>
            <person name="Modesto M."/>
            <person name="Watanabe K."/>
            <person name="Arita M."/>
            <person name="Satti M."/>
            <person name="Oki K."/>
            <person name="Sciavilla P."/>
            <person name="Patavino C."/>
            <person name="Camma C."/>
            <person name="Michelini S."/>
            <person name="Sgorbati B."/>
            <person name="Mattarelli P."/>
        </authorList>
    </citation>
    <scope>NUCLEOTIDE SEQUENCE [LARGE SCALE GENOMIC DNA]</scope>
    <source>
        <strain evidence="3 4">MRM 9.3</strain>
    </source>
</reference>
<gene>
    <name evidence="3" type="ORF">EHS19_10460</name>
</gene>
<dbReference type="Proteomes" id="UP000326336">
    <property type="component" value="Unassembled WGS sequence"/>
</dbReference>
<comment type="caution">
    <text evidence="3">The sequence shown here is derived from an EMBL/GenBank/DDBJ whole genome shotgun (WGS) entry which is preliminary data.</text>
</comment>
<name>A0A5N5RC56_9BIFI</name>
<feature type="signal peptide" evidence="1">
    <location>
        <begin position="1"/>
        <end position="28"/>
    </location>
</feature>
<sequence>MRGKSGRLIAVVVAVLTAFGVSVQPAYADSGWQPIKGYSDAWYGCNQYGCDWVWWSPGEISRDVLLLMKQGRAVTMYRLYNPNSGEHFYTSNTVEVEKLSGPMSGGGGFCGVGSDGQFKCWGINRGAGWKLEQNAGWIAPTQGAPVYRLYNRNAGDHHYTLNVAERDMLIKKGWKYEGIGWRSGGSWPLYRQYNRRARRGTHNYTVSKPENDMLVRLGWKAEGIGWHALSPDFADKYAHGIG</sequence>
<proteinExistence type="predicted"/>
<keyword evidence="4" id="KW-1185">Reference proteome</keyword>
<dbReference type="RefSeq" id="WP_151917691.1">
    <property type="nucleotide sequence ID" value="NZ_RQSP01000089.1"/>
</dbReference>
<feature type="domain" description="DUF5648" evidence="2">
    <location>
        <begin position="126"/>
        <end position="228"/>
    </location>
</feature>
<protein>
    <recommendedName>
        <fullName evidence="2">DUF5648 domain-containing protein</fullName>
    </recommendedName>
</protein>
<feature type="chain" id="PRO_5024936168" description="DUF5648 domain-containing protein" evidence="1">
    <location>
        <begin position="29"/>
        <end position="242"/>
    </location>
</feature>
<dbReference type="OrthoDB" id="3240623at2"/>
<evidence type="ECO:0000313" key="4">
    <source>
        <dbReference type="Proteomes" id="UP000326336"/>
    </source>
</evidence>
<accession>A0A5N5RC56</accession>
<evidence type="ECO:0000259" key="2">
    <source>
        <dbReference type="Pfam" id="PF18885"/>
    </source>
</evidence>
<dbReference type="Pfam" id="PF18885">
    <property type="entry name" value="DUF5648"/>
    <property type="match status" value="2"/>
</dbReference>
<feature type="domain" description="DUF5648" evidence="2">
    <location>
        <begin position="75"/>
        <end position="99"/>
    </location>
</feature>